<name>A0A7C0VC84_UNCW3</name>
<accession>A0A7C0VC84</accession>
<dbReference type="GO" id="GO:0042910">
    <property type="term" value="F:xenobiotic transmembrane transporter activity"/>
    <property type="evidence" value="ECO:0007669"/>
    <property type="project" value="InterPro"/>
</dbReference>
<keyword evidence="3" id="KW-0050">Antiport</keyword>
<evidence type="ECO:0000256" key="4">
    <source>
        <dbReference type="ARBA" id="ARBA00022475"/>
    </source>
</evidence>
<comment type="subcellular location">
    <subcellularLocation>
        <location evidence="1">Cell membrane</location>
        <topology evidence="1">Multi-pass membrane protein</topology>
    </subcellularLocation>
</comment>
<proteinExistence type="predicted"/>
<feature type="transmembrane region" description="Helical" evidence="10">
    <location>
        <begin position="245"/>
        <end position="264"/>
    </location>
</feature>
<dbReference type="NCBIfam" id="TIGR00797">
    <property type="entry name" value="matE"/>
    <property type="match status" value="1"/>
</dbReference>
<dbReference type="GO" id="GO:0005886">
    <property type="term" value="C:plasma membrane"/>
    <property type="evidence" value="ECO:0007669"/>
    <property type="project" value="UniProtKB-SubCell"/>
</dbReference>
<evidence type="ECO:0000256" key="9">
    <source>
        <dbReference type="ARBA" id="ARBA00031636"/>
    </source>
</evidence>
<dbReference type="CDD" id="cd13142">
    <property type="entry name" value="MATE_like_12"/>
    <property type="match status" value="1"/>
</dbReference>
<evidence type="ECO:0000256" key="5">
    <source>
        <dbReference type="ARBA" id="ARBA00022692"/>
    </source>
</evidence>
<dbReference type="InterPro" id="IPR050222">
    <property type="entry name" value="MATE_MdtK"/>
</dbReference>
<feature type="transmembrane region" description="Helical" evidence="10">
    <location>
        <begin position="111"/>
        <end position="133"/>
    </location>
</feature>
<dbReference type="GO" id="GO:0006811">
    <property type="term" value="P:monoatomic ion transport"/>
    <property type="evidence" value="ECO:0007669"/>
    <property type="project" value="UniProtKB-KW"/>
</dbReference>
<dbReference type="Proteomes" id="UP000885847">
    <property type="component" value="Unassembled WGS sequence"/>
</dbReference>
<keyword evidence="8 10" id="KW-0472">Membrane</keyword>
<dbReference type="PANTHER" id="PTHR43298:SF2">
    <property type="entry name" value="FMN_FAD EXPORTER YEEO-RELATED"/>
    <property type="match status" value="1"/>
</dbReference>
<keyword evidence="7" id="KW-0406">Ion transport</keyword>
<evidence type="ECO:0000256" key="7">
    <source>
        <dbReference type="ARBA" id="ARBA00023065"/>
    </source>
</evidence>
<feature type="transmembrane region" description="Helical" evidence="10">
    <location>
        <begin position="170"/>
        <end position="196"/>
    </location>
</feature>
<reference evidence="11" key="1">
    <citation type="journal article" date="2020" name="mSystems">
        <title>Genome- and Community-Level Interaction Insights into Carbon Utilization and Element Cycling Functions of Hydrothermarchaeota in Hydrothermal Sediment.</title>
        <authorList>
            <person name="Zhou Z."/>
            <person name="Liu Y."/>
            <person name="Xu W."/>
            <person name="Pan J."/>
            <person name="Luo Z.H."/>
            <person name="Li M."/>
        </authorList>
    </citation>
    <scope>NUCLEOTIDE SEQUENCE [LARGE SCALE GENOMIC DNA]</scope>
    <source>
        <strain evidence="11">HyVt-102</strain>
    </source>
</reference>
<evidence type="ECO:0000256" key="3">
    <source>
        <dbReference type="ARBA" id="ARBA00022449"/>
    </source>
</evidence>
<protein>
    <recommendedName>
        <fullName evidence="9">Multidrug-efflux transporter</fullName>
    </recommendedName>
</protein>
<feature type="transmembrane region" description="Helical" evidence="10">
    <location>
        <begin position="337"/>
        <end position="356"/>
    </location>
</feature>
<keyword evidence="5 10" id="KW-0812">Transmembrane</keyword>
<sequence>MMGNFLQTLYNLIDTFYLGKLGKAAISAPVITFNVIFVIIAIGTGLSLAGTTLISQSKGKGDREKEDFYLGQLTVSLTAFALAIAIIGYFASAPILKLLKTPQDTFIMTRSYMQIIFLGSPFMFGMFLFTSAFQGIGDTITPLKVQGIAILLNIILDPLFIFGIGPFPKLGVTGAAIATVLSRSVGSLIGIFLLIRGRHGIKLRRKYLRPYGKAIKLMFEIGIPASIGNIFASIGFTVLQGIVNTFGSAVVAAFGVGNRIVSLFNMPGMGIGRAVTILVGQSLGAENIKRAKQSVKMGVLVIGTFLTIGMTLTFFYGNYFVKFFIPNDPEVLKLGEILFRIISPSVIFFGIFMVISGAFQGAGDTKPVMILSIVRLWGIRVPFAYILSKTLHMGATGIWLSMFLSNIIVSIWGLFWFRTGRWITYLDRERI</sequence>
<keyword evidence="6 10" id="KW-1133">Transmembrane helix</keyword>
<organism evidence="11">
    <name type="scientific">candidate division WOR-3 bacterium</name>
    <dbReference type="NCBI Taxonomy" id="2052148"/>
    <lineage>
        <taxon>Bacteria</taxon>
        <taxon>Bacteria division WOR-3</taxon>
    </lineage>
</organism>
<evidence type="ECO:0000256" key="2">
    <source>
        <dbReference type="ARBA" id="ARBA00022448"/>
    </source>
</evidence>
<feature type="transmembrane region" description="Helical" evidence="10">
    <location>
        <begin position="297"/>
        <end position="317"/>
    </location>
</feature>
<evidence type="ECO:0000256" key="10">
    <source>
        <dbReference type="SAM" id="Phobius"/>
    </source>
</evidence>
<dbReference type="AlphaFoldDB" id="A0A7C0VC84"/>
<feature type="transmembrane region" description="Helical" evidence="10">
    <location>
        <begin position="368"/>
        <end position="386"/>
    </location>
</feature>
<dbReference type="EMBL" id="DQWE01000401">
    <property type="protein sequence ID" value="HDI83837.1"/>
    <property type="molecule type" value="Genomic_DNA"/>
</dbReference>
<feature type="transmembrane region" description="Helical" evidence="10">
    <location>
        <begin position="217"/>
        <end position="239"/>
    </location>
</feature>
<feature type="transmembrane region" description="Helical" evidence="10">
    <location>
        <begin position="145"/>
        <end position="164"/>
    </location>
</feature>
<dbReference type="GO" id="GO:0015297">
    <property type="term" value="F:antiporter activity"/>
    <property type="evidence" value="ECO:0007669"/>
    <property type="project" value="UniProtKB-KW"/>
</dbReference>
<dbReference type="PANTHER" id="PTHR43298">
    <property type="entry name" value="MULTIDRUG RESISTANCE PROTEIN NORM-RELATED"/>
    <property type="match status" value="1"/>
</dbReference>
<feature type="transmembrane region" description="Helical" evidence="10">
    <location>
        <begin position="26"/>
        <end position="48"/>
    </location>
</feature>
<keyword evidence="2" id="KW-0813">Transport</keyword>
<dbReference type="InterPro" id="IPR002528">
    <property type="entry name" value="MATE_fam"/>
</dbReference>
<gene>
    <name evidence="11" type="ORF">ENF18_08630</name>
</gene>
<comment type="caution">
    <text evidence="11">The sequence shown here is derived from an EMBL/GenBank/DDBJ whole genome shotgun (WGS) entry which is preliminary data.</text>
</comment>
<feature type="transmembrane region" description="Helical" evidence="10">
    <location>
        <begin position="398"/>
        <end position="417"/>
    </location>
</feature>
<evidence type="ECO:0000256" key="8">
    <source>
        <dbReference type="ARBA" id="ARBA00023136"/>
    </source>
</evidence>
<dbReference type="InterPro" id="IPR048279">
    <property type="entry name" value="MdtK-like"/>
</dbReference>
<feature type="transmembrane region" description="Helical" evidence="10">
    <location>
        <begin position="68"/>
        <end position="91"/>
    </location>
</feature>
<dbReference type="PIRSF" id="PIRSF006603">
    <property type="entry name" value="DinF"/>
    <property type="match status" value="1"/>
</dbReference>
<evidence type="ECO:0000256" key="6">
    <source>
        <dbReference type="ARBA" id="ARBA00022989"/>
    </source>
</evidence>
<evidence type="ECO:0000256" key="1">
    <source>
        <dbReference type="ARBA" id="ARBA00004651"/>
    </source>
</evidence>
<evidence type="ECO:0000313" key="11">
    <source>
        <dbReference type="EMBL" id="HDI83837.1"/>
    </source>
</evidence>
<keyword evidence="4" id="KW-1003">Cell membrane</keyword>
<dbReference type="Pfam" id="PF01554">
    <property type="entry name" value="MatE"/>
    <property type="match status" value="2"/>
</dbReference>